<keyword evidence="5" id="KW-1185">Reference proteome</keyword>
<comment type="caution">
    <text evidence="4">The sequence shown here is derived from an EMBL/GenBank/DDBJ whole genome shotgun (WGS) entry which is preliminary data.</text>
</comment>
<dbReference type="InterPro" id="IPR036263">
    <property type="entry name" value="Chorismate_II_sf"/>
</dbReference>
<evidence type="ECO:0000313" key="5">
    <source>
        <dbReference type="Proteomes" id="UP001279642"/>
    </source>
</evidence>
<dbReference type="EC" id="5.4.99.5" evidence="1"/>
<gene>
    <name evidence="4" type="primary">pheA</name>
    <name evidence="4" type="ORF">SMD27_00775</name>
</gene>
<feature type="domain" description="Chorismate mutase" evidence="3">
    <location>
        <begin position="2"/>
        <end position="101"/>
    </location>
</feature>
<dbReference type="Proteomes" id="UP001279642">
    <property type="component" value="Unassembled WGS sequence"/>
</dbReference>
<dbReference type="SUPFAM" id="SSF48600">
    <property type="entry name" value="Chorismate mutase II"/>
    <property type="match status" value="1"/>
</dbReference>
<dbReference type="InterPro" id="IPR010957">
    <property type="entry name" value="G/b/e-P-prot_chorismate_mutase"/>
</dbReference>
<sequence length="308" mass="33641">MPSVEEKLAALRQEIDAVDNQLHDLLMRRTDLAVQVGKVKAERQPVGKNAADGAKFIRPAREAQILRRLVARHTGKLPKAVIVRLWRELISALLQVEGPFAVAVYAPENEPGFWDAARDHYGSRVLITGFDRVGQVLGAVQDGQATVGVLPVPREDDTDPWWRHLTAQNSGAPHVMGRLPFGDAGNQRGNPVEALVVGHARNEPTGHDRSLLVVDPGREISRSALKAALTKSGLTTTLFSGWRSPDLGQDLHLVELEGFFSPGPLPMRDENGVENGFAPLNRGQFENAHLTVIGSYAVPFARQELASH</sequence>
<evidence type="ECO:0000259" key="3">
    <source>
        <dbReference type="PROSITE" id="PS51168"/>
    </source>
</evidence>
<dbReference type="RefSeq" id="WP_320506432.1">
    <property type="nucleotide sequence ID" value="NZ_JAXCLW010000001.1"/>
</dbReference>
<dbReference type="Pfam" id="PF01817">
    <property type="entry name" value="CM_2"/>
    <property type="match status" value="1"/>
</dbReference>
<dbReference type="InterPro" id="IPR036979">
    <property type="entry name" value="CM_dom_sf"/>
</dbReference>
<reference evidence="4 5" key="1">
    <citation type="journal article" date="2016" name="Antonie Van Leeuwenhoek">
        <title>Dongia soli sp. nov., isolated from soil from Dokdo, Korea.</title>
        <authorList>
            <person name="Kim D.U."/>
            <person name="Lee H."/>
            <person name="Kim H."/>
            <person name="Kim S.G."/>
            <person name="Ka J.O."/>
        </authorList>
    </citation>
    <scope>NUCLEOTIDE SEQUENCE [LARGE SCALE GENOMIC DNA]</scope>
    <source>
        <strain evidence="4 5">D78</strain>
    </source>
</reference>
<accession>A0ABU5E6M2</accession>
<name>A0ABU5E6M2_9PROT</name>
<evidence type="ECO:0000313" key="4">
    <source>
        <dbReference type="EMBL" id="MDY0881364.1"/>
    </source>
</evidence>
<proteinExistence type="predicted"/>
<keyword evidence="2" id="KW-0175">Coiled coil</keyword>
<dbReference type="PROSITE" id="PS51168">
    <property type="entry name" value="CHORISMATE_MUT_2"/>
    <property type="match status" value="1"/>
</dbReference>
<protein>
    <recommendedName>
        <fullName evidence="1">chorismate mutase</fullName>
        <ecNumber evidence="1">5.4.99.5</ecNumber>
    </recommendedName>
</protein>
<keyword evidence="4" id="KW-0413">Isomerase</keyword>
<dbReference type="EMBL" id="JAXCLW010000001">
    <property type="protein sequence ID" value="MDY0881364.1"/>
    <property type="molecule type" value="Genomic_DNA"/>
</dbReference>
<organism evidence="4 5">
    <name type="scientific">Dongia soli</name>
    <dbReference type="NCBI Taxonomy" id="600628"/>
    <lineage>
        <taxon>Bacteria</taxon>
        <taxon>Pseudomonadati</taxon>
        <taxon>Pseudomonadota</taxon>
        <taxon>Alphaproteobacteria</taxon>
        <taxon>Rhodospirillales</taxon>
        <taxon>Dongiaceae</taxon>
        <taxon>Dongia</taxon>
    </lineage>
</organism>
<dbReference type="Gene3D" id="1.20.59.10">
    <property type="entry name" value="Chorismate mutase"/>
    <property type="match status" value="1"/>
</dbReference>
<dbReference type="SMART" id="SM00830">
    <property type="entry name" value="CM_2"/>
    <property type="match status" value="1"/>
</dbReference>
<dbReference type="NCBIfam" id="TIGR01807">
    <property type="entry name" value="CM_P2"/>
    <property type="match status" value="1"/>
</dbReference>
<dbReference type="InterPro" id="IPR002701">
    <property type="entry name" value="CM_II_prokaryot"/>
</dbReference>
<feature type="coiled-coil region" evidence="2">
    <location>
        <begin position="1"/>
        <end position="28"/>
    </location>
</feature>
<evidence type="ECO:0000256" key="2">
    <source>
        <dbReference type="SAM" id="Coils"/>
    </source>
</evidence>
<dbReference type="GO" id="GO:0004106">
    <property type="term" value="F:chorismate mutase activity"/>
    <property type="evidence" value="ECO:0007669"/>
    <property type="project" value="UniProtKB-EC"/>
</dbReference>
<evidence type="ECO:0000256" key="1">
    <source>
        <dbReference type="ARBA" id="ARBA00012404"/>
    </source>
</evidence>